<organism evidence="2 3">
    <name type="scientific">Actinoallomurus bryophytorum</name>
    <dbReference type="NCBI Taxonomy" id="1490222"/>
    <lineage>
        <taxon>Bacteria</taxon>
        <taxon>Bacillati</taxon>
        <taxon>Actinomycetota</taxon>
        <taxon>Actinomycetes</taxon>
        <taxon>Streptosporangiales</taxon>
        <taxon>Thermomonosporaceae</taxon>
        <taxon>Actinoallomurus</taxon>
    </lineage>
</organism>
<accession>A0A543CGM5</accession>
<comment type="caution">
    <text evidence="2">The sequence shown here is derived from an EMBL/GenBank/DDBJ whole genome shotgun (WGS) entry which is preliminary data.</text>
</comment>
<evidence type="ECO:0000259" key="1">
    <source>
        <dbReference type="Pfam" id="PF13349"/>
    </source>
</evidence>
<sequence>MNSRSVAIAAVIALTASGCGVGVHFADYRHSTTPADTHVTGTVNRLQVDAGDGHVVVRAGSGDGVTVHRVVHYQSGTPHPTERLADGTLTFSRGCSRCRVDYDLTVPAAVSVRAGTDSGRIDIEGVAAVDAGSDSGSQTVRHIAGSVTAHSDSGSLTIQDVGGALETSSDSGSLRATELRSPTAKTSTDSGGIRMVFTSPPQNVRANSDSGSVRIGLRGGRYRVDIGSDSGGKHVTVPTASDAPSRVYVRTDSGGINIFPG</sequence>
<dbReference type="PROSITE" id="PS51257">
    <property type="entry name" value="PROKAR_LIPOPROTEIN"/>
    <property type="match status" value="1"/>
</dbReference>
<dbReference type="Proteomes" id="UP000316096">
    <property type="component" value="Unassembled WGS sequence"/>
</dbReference>
<dbReference type="Pfam" id="PF13349">
    <property type="entry name" value="DUF4097"/>
    <property type="match status" value="1"/>
</dbReference>
<evidence type="ECO:0000313" key="3">
    <source>
        <dbReference type="Proteomes" id="UP000316096"/>
    </source>
</evidence>
<dbReference type="AlphaFoldDB" id="A0A543CGM5"/>
<keyword evidence="3" id="KW-1185">Reference proteome</keyword>
<dbReference type="InterPro" id="IPR025164">
    <property type="entry name" value="Toastrack_DUF4097"/>
</dbReference>
<gene>
    <name evidence="2" type="ORF">FB559_1752</name>
</gene>
<proteinExistence type="predicted"/>
<dbReference type="EMBL" id="VFOZ01000001">
    <property type="protein sequence ID" value="TQL96228.1"/>
    <property type="molecule type" value="Genomic_DNA"/>
</dbReference>
<evidence type="ECO:0000313" key="2">
    <source>
        <dbReference type="EMBL" id="TQL96228.1"/>
    </source>
</evidence>
<name>A0A543CGM5_9ACTN</name>
<dbReference type="RefSeq" id="WP_141955106.1">
    <property type="nucleotide sequence ID" value="NZ_VFOZ01000001.1"/>
</dbReference>
<protein>
    <submittedName>
        <fullName evidence="2">Putative adhesin</fullName>
    </submittedName>
</protein>
<reference evidence="2 3" key="1">
    <citation type="submission" date="2019-06" db="EMBL/GenBank/DDBJ databases">
        <title>Sequencing the genomes of 1000 actinobacteria strains.</title>
        <authorList>
            <person name="Klenk H.-P."/>
        </authorList>
    </citation>
    <scope>NUCLEOTIDE SEQUENCE [LARGE SCALE GENOMIC DNA]</scope>
    <source>
        <strain evidence="2 3">DSM 102200</strain>
    </source>
</reference>
<feature type="domain" description="DUF4097" evidence="1">
    <location>
        <begin position="111"/>
        <end position="258"/>
    </location>
</feature>
<dbReference type="OrthoDB" id="4190102at2"/>